<reference evidence="1" key="1">
    <citation type="submission" date="2022-06" db="EMBL/GenBank/DDBJ databases">
        <title>Aeoliella straminimaris, a novel planctomycete from sediments.</title>
        <authorList>
            <person name="Vitorino I.R."/>
            <person name="Lage O.M."/>
        </authorList>
    </citation>
    <scope>NUCLEOTIDE SEQUENCE</scope>
    <source>
        <strain evidence="1">ICT_H6.2</strain>
    </source>
</reference>
<sequence>MSTSTDNFNSSFYSVSAALIRGGVPEEFRKWLLEPDERLLPVPPEIEQMLFSEVQVLARIENKYVQPEASTCPLGRCHELTHRVLASTDVYLHRYDVTLTPVVATKDDYRPLIVNESLADRLMRLQLKGLSLCPVNVHREGVKRSDLAAIDTPRLYMMRTEYRARYVKGVISPDFSNTCPHCGASPFICPACCEFTKRCFNCHHLWRELDGTDVFPEHLNKSRGFLIASSVPPDVHFFDFGTVSRTGIDIFIDCGAAPLAVTPRPSVE</sequence>
<dbReference type="AlphaFoldDB" id="A0A9X2FIL8"/>
<evidence type="ECO:0000313" key="2">
    <source>
        <dbReference type="Proteomes" id="UP001155241"/>
    </source>
</evidence>
<proteinExistence type="predicted"/>
<comment type="caution">
    <text evidence="1">The sequence shown here is derived from an EMBL/GenBank/DDBJ whole genome shotgun (WGS) entry which is preliminary data.</text>
</comment>
<keyword evidence="2" id="KW-1185">Reference proteome</keyword>
<dbReference type="RefSeq" id="WP_252854271.1">
    <property type="nucleotide sequence ID" value="NZ_JAMXLR010000067.1"/>
</dbReference>
<dbReference type="Proteomes" id="UP001155241">
    <property type="component" value="Unassembled WGS sequence"/>
</dbReference>
<organism evidence="1 2">
    <name type="scientific">Aeoliella straminimaris</name>
    <dbReference type="NCBI Taxonomy" id="2954799"/>
    <lineage>
        <taxon>Bacteria</taxon>
        <taxon>Pseudomonadati</taxon>
        <taxon>Planctomycetota</taxon>
        <taxon>Planctomycetia</taxon>
        <taxon>Pirellulales</taxon>
        <taxon>Lacipirellulaceae</taxon>
        <taxon>Aeoliella</taxon>
    </lineage>
</organism>
<accession>A0A9X2FIL8</accession>
<name>A0A9X2FIL8_9BACT</name>
<evidence type="ECO:0000313" key="1">
    <source>
        <dbReference type="EMBL" id="MCO6046156.1"/>
    </source>
</evidence>
<protein>
    <submittedName>
        <fullName evidence="1">Uncharacterized protein</fullName>
    </submittedName>
</protein>
<dbReference type="EMBL" id="JAMXLR010000067">
    <property type="protein sequence ID" value="MCO6046156.1"/>
    <property type="molecule type" value="Genomic_DNA"/>
</dbReference>
<gene>
    <name evidence="1" type="ORF">NG895_19830</name>
</gene>